<evidence type="ECO:0000256" key="3">
    <source>
        <dbReference type="ARBA" id="ARBA00023163"/>
    </source>
</evidence>
<dbReference type="InterPro" id="IPR036390">
    <property type="entry name" value="WH_DNA-bd_sf"/>
</dbReference>
<keyword evidence="1" id="KW-0805">Transcription regulation</keyword>
<dbReference type="InterPro" id="IPR023187">
    <property type="entry name" value="Tscrpt_reg_MarR-type_CS"/>
</dbReference>
<dbReference type="Proteomes" id="UP000274920">
    <property type="component" value="Unassembled WGS sequence"/>
</dbReference>
<comment type="caution">
    <text evidence="5">The sequence shown here is derived from an EMBL/GenBank/DDBJ whole genome shotgun (WGS) entry which is preliminary data.</text>
</comment>
<feature type="domain" description="HTH marR-type" evidence="4">
    <location>
        <begin position="1"/>
        <end position="139"/>
    </location>
</feature>
<dbReference type="SUPFAM" id="SSF46785">
    <property type="entry name" value="Winged helix' DNA-binding domain"/>
    <property type="match status" value="1"/>
</dbReference>
<keyword evidence="6" id="KW-1185">Reference proteome</keyword>
<gene>
    <name evidence="5" type="ORF">EBB54_08380</name>
</gene>
<sequence>MNKELNHMQTLGVLGQVTHLSNCLAKQMFGKHDLKPGHAGILFILNKEGELSQRELSEKMNLTPPTITSAIQKMEKLGYIRRKPDDKDQRVLRLCVTDKGKACLDQICKVGKEMEEMAFQGMSMEETLLLKRLFMQVRDNLMEGQGLSGLHPPM</sequence>
<evidence type="ECO:0000256" key="2">
    <source>
        <dbReference type="ARBA" id="ARBA00023125"/>
    </source>
</evidence>
<dbReference type="PANTHER" id="PTHR42756">
    <property type="entry name" value="TRANSCRIPTIONAL REGULATOR, MARR"/>
    <property type="match status" value="1"/>
</dbReference>
<dbReference type="GO" id="GO:0003677">
    <property type="term" value="F:DNA binding"/>
    <property type="evidence" value="ECO:0007669"/>
    <property type="project" value="UniProtKB-KW"/>
</dbReference>
<keyword evidence="2" id="KW-0238">DNA-binding</keyword>
<dbReference type="PRINTS" id="PR00598">
    <property type="entry name" value="HTHMARR"/>
</dbReference>
<organism evidence="5 6">
    <name type="scientific">Schaedlerella arabinosiphila</name>
    <dbReference type="NCBI Taxonomy" id="2044587"/>
    <lineage>
        <taxon>Bacteria</taxon>
        <taxon>Bacillati</taxon>
        <taxon>Bacillota</taxon>
        <taxon>Clostridia</taxon>
        <taxon>Lachnospirales</taxon>
        <taxon>Lachnospiraceae</taxon>
        <taxon>Schaedlerella</taxon>
    </lineage>
</organism>
<dbReference type="PROSITE" id="PS50995">
    <property type="entry name" value="HTH_MARR_2"/>
    <property type="match status" value="1"/>
</dbReference>
<dbReference type="CDD" id="cd00090">
    <property type="entry name" value="HTH_ARSR"/>
    <property type="match status" value="1"/>
</dbReference>
<dbReference type="GO" id="GO:0003700">
    <property type="term" value="F:DNA-binding transcription factor activity"/>
    <property type="evidence" value="ECO:0007669"/>
    <property type="project" value="InterPro"/>
</dbReference>
<dbReference type="InterPro" id="IPR011991">
    <property type="entry name" value="ArsR-like_HTH"/>
</dbReference>
<dbReference type="PANTHER" id="PTHR42756:SF1">
    <property type="entry name" value="TRANSCRIPTIONAL REPRESSOR OF EMRAB OPERON"/>
    <property type="match status" value="1"/>
</dbReference>
<keyword evidence="3" id="KW-0804">Transcription</keyword>
<dbReference type="AlphaFoldDB" id="A0A3R8JMD6"/>
<dbReference type="EMBL" id="RHJS01000002">
    <property type="protein sequence ID" value="RRK31378.1"/>
    <property type="molecule type" value="Genomic_DNA"/>
</dbReference>
<dbReference type="Gene3D" id="1.10.10.10">
    <property type="entry name" value="Winged helix-like DNA-binding domain superfamily/Winged helix DNA-binding domain"/>
    <property type="match status" value="1"/>
</dbReference>
<dbReference type="PROSITE" id="PS01117">
    <property type="entry name" value="HTH_MARR_1"/>
    <property type="match status" value="1"/>
</dbReference>
<name>A0A3R8JMD6_9FIRM</name>
<dbReference type="InterPro" id="IPR000835">
    <property type="entry name" value="HTH_MarR-typ"/>
</dbReference>
<dbReference type="SMART" id="SM00347">
    <property type="entry name" value="HTH_MARR"/>
    <property type="match status" value="1"/>
</dbReference>
<evidence type="ECO:0000256" key="1">
    <source>
        <dbReference type="ARBA" id="ARBA00023015"/>
    </source>
</evidence>
<evidence type="ECO:0000313" key="6">
    <source>
        <dbReference type="Proteomes" id="UP000274920"/>
    </source>
</evidence>
<evidence type="ECO:0000259" key="4">
    <source>
        <dbReference type="PROSITE" id="PS50995"/>
    </source>
</evidence>
<protein>
    <submittedName>
        <fullName evidence="5">MarR family transcriptional regulator</fullName>
    </submittedName>
</protein>
<accession>A0A3R8JMD6</accession>
<evidence type="ECO:0000313" key="5">
    <source>
        <dbReference type="EMBL" id="RRK31378.1"/>
    </source>
</evidence>
<dbReference type="Pfam" id="PF12802">
    <property type="entry name" value="MarR_2"/>
    <property type="match status" value="1"/>
</dbReference>
<reference evidence="5" key="1">
    <citation type="submission" date="2018-10" db="EMBL/GenBank/DDBJ databases">
        <title>Schaedlerella arabinophila gen. nov. sp. nov., isolated from the mouse intestinal tract and comparative analysis with the genome of the closely related altered Schaedler flora strain ASF502.</title>
        <authorList>
            <person name="Miyake S."/>
            <person name="Soh M."/>
            <person name="Seedorf H."/>
        </authorList>
    </citation>
    <scope>NUCLEOTIDE SEQUENCE [LARGE SCALE GENOMIC DNA]</scope>
    <source>
        <strain evidence="5">DSM 106076</strain>
    </source>
</reference>
<proteinExistence type="predicted"/>
<dbReference type="InterPro" id="IPR036388">
    <property type="entry name" value="WH-like_DNA-bd_sf"/>
</dbReference>
<dbReference type="RefSeq" id="WP_125127061.1">
    <property type="nucleotide sequence ID" value="NZ_RHJS01000002.1"/>
</dbReference>